<gene>
    <name evidence="8" type="primary">ftsL</name>
    <name evidence="10" type="ORF">EDC63_11761</name>
</gene>
<accession>A0A4R3XUV4</accession>
<keyword evidence="11" id="KW-1185">Reference proteome</keyword>
<dbReference type="Proteomes" id="UP000295367">
    <property type="component" value="Unassembled WGS sequence"/>
</dbReference>
<dbReference type="PANTHER" id="PTHR37479">
    <property type="entry name" value="CELL DIVISION PROTEIN FTSL"/>
    <property type="match status" value="1"/>
</dbReference>
<evidence type="ECO:0000256" key="1">
    <source>
        <dbReference type="ARBA" id="ARBA00004401"/>
    </source>
</evidence>
<proteinExistence type="inferred from homology"/>
<comment type="caution">
    <text evidence="10">The sequence shown here is derived from an EMBL/GenBank/DDBJ whole genome shotgun (WGS) entry which is preliminary data.</text>
</comment>
<evidence type="ECO:0000256" key="6">
    <source>
        <dbReference type="ARBA" id="ARBA00023136"/>
    </source>
</evidence>
<evidence type="ECO:0000256" key="8">
    <source>
        <dbReference type="HAMAP-Rule" id="MF_00910"/>
    </source>
</evidence>
<comment type="subcellular location">
    <subcellularLocation>
        <location evidence="8">Cell inner membrane</location>
        <topology evidence="8">Single-pass type II membrane protein</topology>
    </subcellularLocation>
    <subcellularLocation>
        <location evidence="1">Cell membrane</location>
        <topology evidence="1">Single-pass type II membrane protein</topology>
    </subcellularLocation>
    <text evidence="8">Localizes to the division septum where it forms a ring structure.</text>
</comment>
<keyword evidence="6 8" id="KW-0472">Membrane</keyword>
<organism evidence="10 11">
    <name type="scientific">Sulfurirhabdus autotrophica</name>
    <dbReference type="NCBI Taxonomy" id="1706046"/>
    <lineage>
        <taxon>Bacteria</taxon>
        <taxon>Pseudomonadati</taxon>
        <taxon>Pseudomonadota</taxon>
        <taxon>Betaproteobacteria</taxon>
        <taxon>Nitrosomonadales</taxon>
        <taxon>Sulfuricellaceae</taxon>
        <taxon>Sulfurirhabdus</taxon>
    </lineage>
</organism>
<evidence type="ECO:0000313" key="11">
    <source>
        <dbReference type="Proteomes" id="UP000295367"/>
    </source>
</evidence>
<evidence type="ECO:0000256" key="2">
    <source>
        <dbReference type="ARBA" id="ARBA00022475"/>
    </source>
</evidence>
<protein>
    <recommendedName>
        <fullName evidence="8 9">Cell division protein FtsL</fullName>
    </recommendedName>
</protein>
<keyword evidence="5 8" id="KW-1133">Transmembrane helix</keyword>
<keyword evidence="4 8" id="KW-0812">Transmembrane</keyword>
<dbReference type="InterPro" id="IPR011922">
    <property type="entry name" value="Cell_div_FtsL"/>
</dbReference>
<evidence type="ECO:0000256" key="5">
    <source>
        <dbReference type="ARBA" id="ARBA00022989"/>
    </source>
</evidence>
<evidence type="ECO:0000256" key="9">
    <source>
        <dbReference type="NCBIfam" id="TIGR02209"/>
    </source>
</evidence>
<evidence type="ECO:0000256" key="4">
    <source>
        <dbReference type="ARBA" id="ARBA00022692"/>
    </source>
</evidence>
<name>A0A4R3XUV4_9PROT</name>
<comment type="function">
    <text evidence="8">Essential cell division protein. May link together the upstream cell division proteins, which are predominantly cytoplasmic, with the downstream cell division proteins, which are predominantly periplasmic.</text>
</comment>
<comment type="similarity">
    <text evidence="8">Belongs to the FtsL family.</text>
</comment>
<dbReference type="GO" id="GO:0032153">
    <property type="term" value="C:cell division site"/>
    <property type="evidence" value="ECO:0007669"/>
    <property type="project" value="UniProtKB-UniRule"/>
</dbReference>
<dbReference type="AlphaFoldDB" id="A0A4R3XUV4"/>
<comment type="subunit">
    <text evidence="8">Part of a complex composed of FtsB, FtsL and FtsQ.</text>
</comment>
<dbReference type="EMBL" id="SMCO01000017">
    <property type="protein sequence ID" value="TCV83026.1"/>
    <property type="molecule type" value="Genomic_DNA"/>
</dbReference>
<evidence type="ECO:0000313" key="10">
    <source>
        <dbReference type="EMBL" id="TCV83026.1"/>
    </source>
</evidence>
<dbReference type="Pfam" id="PF04999">
    <property type="entry name" value="FtsL"/>
    <property type="match status" value="1"/>
</dbReference>
<dbReference type="GO" id="GO:0043093">
    <property type="term" value="P:FtsZ-dependent cytokinesis"/>
    <property type="evidence" value="ECO:0007669"/>
    <property type="project" value="UniProtKB-UniRule"/>
</dbReference>
<dbReference type="HAMAP" id="MF_00910">
    <property type="entry name" value="FtsL"/>
    <property type="match status" value="1"/>
</dbReference>
<keyword evidence="3 8" id="KW-0132">Cell division</keyword>
<sequence length="97" mass="10932">MLVLVLIVCSLGVVTSQHKQRKAFIELQQEVETSKQLEVEWGQLQLEQSTWAMHSRIEKIATKYLQMRVPEATRIQVVAPETDLPKINASSGSGVDK</sequence>
<evidence type="ECO:0000256" key="7">
    <source>
        <dbReference type="ARBA" id="ARBA00023306"/>
    </source>
</evidence>
<evidence type="ECO:0000256" key="3">
    <source>
        <dbReference type="ARBA" id="ARBA00022618"/>
    </source>
</evidence>
<dbReference type="GO" id="GO:0005886">
    <property type="term" value="C:plasma membrane"/>
    <property type="evidence" value="ECO:0007669"/>
    <property type="project" value="UniProtKB-SubCell"/>
</dbReference>
<keyword evidence="7 8" id="KW-0131">Cell cycle</keyword>
<keyword evidence="2 8" id="KW-1003">Cell membrane</keyword>
<dbReference type="PANTHER" id="PTHR37479:SF1">
    <property type="entry name" value="CELL DIVISION PROTEIN FTSL"/>
    <property type="match status" value="1"/>
</dbReference>
<dbReference type="NCBIfam" id="TIGR02209">
    <property type="entry name" value="ftsL_broad"/>
    <property type="match status" value="1"/>
</dbReference>
<keyword evidence="8" id="KW-0997">Cell inner membrane</keyword>
<reference evidence="10 11" key="1">
    <citation type="submission" date="2019-03" db="EMBL/GenBank/DDBJ databases">
        <title>Genomic Encyclopedia of Type Strains, Phase IV (KMG-IV): sequencing the most valuable type-strain genomes for metagenomic binning, comparative biology and taxonomic classification.</title>
        <authorList>
            <person name="Goeker M."/>
        </authorList>
    </citation>
    <scope>NUCLEOTIDE SEQUENCE [LARGE SCALE GENOMIC DNA]</scope>
    <source>
        <strain evidence="10 11">DSM 100309</strain>
    </source>
</reference>